<sequence length="109" mass="12259">MSSYSSIEFDFAKALSQANEIDEIARDLNTLASNKFDTTMQSLSSNWKGDSANKYLKKGVTLQTYMGTSVKNLNTVADNIRAVAKRIYEAEMEAKRIAEARERSHKSKQ</sequence>
<gene>
    <name evidence="1" type="ORF">bsdtb5_12730</name>
</gene>
<evidence type="ECO:0008006" key="3">
    <source>
        <dbReference type="Google" id="ProtNLM"/>
    </source>
</evidence>
<dbReference type="EMBL" id="AP024169">
    <property type="protein sequence ID" value="BCN29978.1"/>
    <property type="molecule type" value="Genomic_DNA"/>
</dbReference>
<keyword evidence="2" id="KW-1185">Reference proteome</keyword>
<name>A0A7R7IDG2_9FIRM</name>
<evidence type="ECO:0000313" key="1">
    <source>
        <dbReference type="EMBL" id="BCN29978.1"/>
    </source>
</evidence>
<dbReference type="Gene3D" id="1.10.287.1060">
    <property type="entry name" value="ESAT-6-like"/>
    <property type="match status" value="1"/>
</dbReference>
<dbReference type="Pfam" id="PF06013">
    <property type="entry name" value="WXG100"/>
    <property type="match status" value="1"/>
</dbReference>
<reference evidence="1 2" key="1">
    <citation type="submission" date="2020-11" db="EMBL/GenBank/DDBJ databases">
        <title>Draft genome sequencing of a Lachnospiraceae strain isolated from anoxic soil subjected to BSD treatment.</title>
        <authorList>
            <person name="Uek A."/>
            <person name="Tonouchi A."/>
        </authorList>
    </citation>
    <scope>NUCLEOTIDE SEQUENCE [LARGE SCALE GENOMIC DNA]</scope>
    <source>
        <strain evidence="1 2">TB5</strain>
    </source>
</reference>
<organism evidence="1 2">
    <name type="scientific">Anaeromicropila herbilytica</name>
    <dbReference type="NCBI Taxonomy" id="2785025"/>
    <lineage>
        <taxon>Bacteria</taxon>
        <taxon>Bacillati</taxon>
        <taxon>Bacillota</taxon>
        <taxon>Clostridia</taxon>
        <taxon>Lachnospirales</taxon>
        <taxon>Lachnospiraceae</taxon>
        <taxon>Anaeromicropila</taxon>
    </lineage>
</organism>
<protein>
    <recommendedName>
        <fullName evidence="3">WXG100 family type VII secretion target</fullName>
    </recommendedName>
</protein>
<dbReference type="RefSeq" id="WP_271715232.1">
    <property type="nucleotide sequence ID" value="NZ_AP024169.1"/>
</dbReference>
<dbReference type="AlphaFoldDB" id="A0A7R7IDG2"/>
<evidence type="ECO:0000313" key="2">
    <source>
        <dbReference type="Proteomes" id="UP000595897"/>
    </source>
</evidence>
<dbReference type="KEGG" id="ahb:bsdtb5_12730"/>
<dbReference type="SUPFAM" id="SSF140453">
    <property type="entry name" value="EsxAB dimer-like"/>
    <property type="match status" value="1"/>
</dbReference>
<accession>A0A7R7IDG2</accession>
<dbReference type="Proteomes" id="UP000595897">
    <property type="component" value="Chromosome"/>
</dbReference>
<dbReference type="InterPro" id="IPR036689">
    <property type="entry name" value="ESAT-6-like_sf"/>
</dbReference>
<dbReference type="InterPro" id="IPR010310">
    <property type="entry name" value="T7SS_ESAT-6-like"/>
</dbReference>
<proteinExistence type="predicted"/>